<dbReference type="Gene3D" id="3.30.1130.10">
    <property type="match status" value="1"/>
</dbReference>
<dbReference type="InterPro" id="IPR006157">
    <property type="entry name" value="FolB_dom"/>
</dbReference>
<dbReference type="Proteomes" id="UP000199181">
    <property type="component" value="Unassembled WGS sequence"/>
</dbReference>
<dbReference type="GO" id="GO:0004150">
    <property type="term" value="F:dihydroneopterin aldolase activity"/>
    <property type="evidence" value="ECO:0007669"/>
    <property type="project" value="InterPro"/>
</dbReference>
<evidence type="ECO:0000313" key="2">
    <source>
        <dbReference type="EMBL" id="SEU14809.1"/>
    </source>
</evidence>
<dbReference type="InterPro" id="IPR043133">
    <property type="entry name" value="GTP-CH-I_C/QueF"/>
</dbReference>
<sequence>MSEWPNLSRGTDAQGPSLDVIELRNLAVDCIVGLYPRERIAAQPLRLDVALFLDAPKAPEAGHRLPAAHDGRLAGELLFLLEACRFKVLESAAETVARYVLLPPLPEAPHAQVRAATVRVTKPHALAGLAVPSLQVHRTAEEFGAPAPTGAAAPGGMDFIHEGPGYSVYRLHLGPGCTAAHAFAPPGEQVELVLGAGLLLNGAPVARGMAFHWPGGSVRRYDNPTSTPQALLCVSLPRFFPLVEGAWPSAGAPPVQGRSYYPAGAGGPSAHR</sequence>
<name>A0A1I0JVX6_9BACT</name>
<organism evidence="2 3">
    <name type="scientific">Stigmatella erecta</name>
    <dbReference type="NCBI Taxonomy" id="83460"/>
    <lineage>
        <taxon>Bacteria</taxon>
        <taxon>Pseudomonadati</taxon>
        <taxon>Myxococcota</taxon>
        <taxon>Myxococcia</taxon>
        <taxon>Myxococcales</taxon>
        <taxon>Cystobacterineae</taxon>
        <taxon>Archangiaceae</taxon>
        <taxon>Stigmatella</taxon>
    </lineage>
</organism>
<proteinExistence type="predicted"/>
<keyword evidence="3" id="KW-1185">Reference proteome</keyword>
<dbReference type="EMBL" id="FOIJ01000008">
    <property type="protein sequence ID" value="SEU14809.1"/>
    <property type="molecule type" value="Genomic_DNA"/>
</dbReference>
<feature type="domain" description="Dihydroneopterin aldolase/epimerase" evidence="1">
    <location>
        <begin position="21"/>
        <end position="138"/>
    </location>
</feature>
<dbReference type="SMART" id="SM00905">
    <property type="entry name" value="FolB"/>
    <property type="match status" value="1"/>
</dbReference>
<accession>A0A1I0JVX6</accession>
<reference evidence="3" key="1">
    <citation type="submission" date="2016-10" db="EMBL/GenBank/DDBJ databases">
        <authorList>
            <person name="Varghese N."/>
            <person name="Submissions S."/>
        </authorList>
    </citation>
    <scope>NUCLEOTIDE SEQUENCE [LARGE SCALE GENOMIC DNA]</scope>
    <source>
        <strain evidence="3">DSM 16858</strain>
    </source>
</reference>
<evidence type="ECO:0000313" key="3">
    <source>
        <dbReference type="Proteomes" id="UP000199181"/>
    </source>
</evidence>
<evidence type="ECO:0000259" key="1">
    <source>
        <dbReference type="SMART" id="SM00905"/>
    </source>
</evidence>
<dbReference type="RefSeq" id="WP_093521783.1">
    <property type="nucleotide sequence ID" value="NZ_FOIJ01000008.1"/>
</dbReference>
<dbReference type="GO" id="GO:0006760">
    <property type="term" value="P:folic acid-containing compound metabolic process"/>
    <property type="evidence" value="ECO:0007669"/>
    <property type="project" value="InterPro"/>
</dbReference>
<dbReference type="Pfam" id="PF02152">
    <property type="entry name" value="FolB"/>
    <property type="match status" value="1"/>
</dbReference>
<dbReference type="SUPFAM" id="SSF55620">
    <property type="entry name" value="Tetrahydrobiopterin biosynthesis enzymes-like"/>
    <property type="match status" value="1"/>
</dbReference>
<gene>
    <name evidence="2" type="ORF">SAMN05443639_108159</name>
</gene>
<dbReference type="AlphaFoldDB" id="A0A1I0JVX6"/>
<protein>
    <submittedName>
        <fullName evidence="2">Dihydroneopterin aldolase</fullName>
    </submittedName>
</protein>